<proteinExistence type="predicted"/>
<dbReference type="InterPro" id="IPR010368">
    <property type="entry name" value="Com_YlbF"/>
</dbReference>
<dbReference type="Pfam" id="PF06133">
    <property type="entry name" value="Com_YlbF"/>
    <property type="match status" value="1"/>
</dbReference>
<evidence type="ECO:0000256" key="1">
    <source>
        <dbReference type="SAM" id="Coils"/>
    </source>
</evidence>
<feature type="region of interest" description="Disordered" evidence="2">
    <location>
        <begin position="116"/>
        <end position="154"/>
    </location>
</feature>
<feature type="coiled-coil region" evidence="1">
    <location>
        <begin position="26"/>
        <end position="53"/>
    </location>
</feature>
<evidence type="ECO:0000313" key="3">
    <source>
        <dbReference type="EMBL" id="WRP17128.1"/>
    </source>
</evidence>
<sequence>MAEGNGWDLSPDIQAAIRKLAESLAARDEVKELKAARAELDRHEAARIMLRDLRQRERRLAERQMAGEKISDQELEELRQVAGVVGFNPYVRALLEAELRYATLMAGIQRALEEALGFAPEPPDGEGDASGEQGAAGRGKVEPARSRLWVPGQP</sequence>
<dbReference type="EMBL" id="CP141615">
    <property type="protein sequence ID" value="WRP17128.1"/>
    <property type="molecule type" value="Genomic_DNA"/>
</dbReference>
<gene>
    <name evidence="3" type="ORF">U7230_13730</name>
</gene>
<keyword evidence="4" id="KW-1185">Reference proteome</keyword>
<accession>A0ABZ1BYG0</accession>
<keyword evidence="1" id="KW-0175">Coiled coil</keyword>
<evidence type="ECO:0000256" key="2">
    <source>
        <dbReference type="SAM" id="MobiDB-lite"/>
    </source>
</evidence>
<evidence type="ECO:0000313" key="4">
    <source>
        <dbReference type="Proteomes" id="UP001332192"/>
    </source>
</evidence>
<dbReference type="RefSeq" id="WP_324716400.1">
    <property type="nucleotide sequence ID" value="NZ_CP141615.1"/>
</dbReference>
<dbReference type="InterPro" id="IPR023378">
    <property type="entry name" value="YheA/YmcA-like_dom_sf"/>
</dbReference>
<protein>
    <submittedName>
        <fullName evidence="3">YlbF family regulator</fullName>
    </submittedName>
</protein>
<dbReference type="Gene3D" id="1.20.1500.10">
    <property type="entry name" value="YheA/YmcA-like"/>
    <property type="match status" value="1"/>
</dbReference>
<organism evidence="3 4">
    <name type="scientific">Carboxydichorda subterranea</name>
    <dbReference type="NCBI Taxonomy" id="3109565"/>
    <lineage>
        <taxon>Bacteria</taxon>
        <taxon>Bacillati</taxon>
        <taxon>Bacillota</taxon>
        <taxon>Limnochordia</taxon>
        <taxon>Limnochordales</taxon>
        <taxon>Geochordaceae</taxon>
        <taxon>Carboxydichorda</taxon>
    </lineage>
</organism>
<reference evidence="3 4" key="1">
    <citation type="journal article" date="2024" name="Front. Microbiol.">
        <title>Novel thermophilic genera Geochorda gen. nov. and Carboxydochorda gen. nov. from the deep terrestrial subsurface reveal the ecophysiological diversity in the class Limnochordia.</title>
        <authorList>
            <person name="Karnachuk O.V."/>
            <person name="Lukina A.P."/>
            <person name="Avakyan M.R."/>
            <person name="Kadnikov V.V."/>
            <person name="Begmatov S."/>
            <person name="Beletsky A.V."/>
            <person name="Vlasova K.G."/>
            <person name="Novikov A.A."/>
            <person name="Shcherbakova V.A."/>
            <person name="Mardanov A.V."/>
            <person name="Ravin N.V."/>
        </authorList>
    </citation>
    <scope>NUCLEOTIDE SEQUENCE [LARGE SCALE GENOMIC DNA]</scope>
    <source>
        <strain evidence="3 4">L945</strain>
    </source>
</reference>
<dbReference type="SUPFAM" id="SSF158622">
    <property type="entry name" value="YheA/YmcA-like"/>
    <property type="match status" value="1"/>
</dbReference>
<dbReference type="Proteomes" id="UP001332192">
    <property type="component" value="Chromosome"/>
</dbReference>
<name>A0ABZ1BYG0_9FIRM</name>